<keyword evidence="6" id="KW-1185">Reference proteome</keyword>
<dbReference type="PANTHER" id="PTHR21139">
    <property type="entry name" value="TRIOSEPHOSPHATE ISOMERASE"/>
    <property type="match status" value="1"/>
</dbReference>
<dbReference type="GO" id="GO:0019563">
    <property type="term" value="P:glycerol catabolic process"/>
    <property type="evidence" value="ECO:0007669"/>
    <property type="project" value="TreeGrafter"/>
</dbReference>
<dbReference type="AlphaFoldDB" id="I0YP16"/>
<dbReference type="HAMAP" id="MF_00147_B">
    <property type="entry name" value="TIM_B"/>
    <property type="match status" value="1"/>
</dbReference>
<dbReference type="GO" id="GO:0005829">
    <property type="term" value="C:cytosol"/>
    <property type="evidence" value="ECO:0007669"/>
    <property type="project" value="TreeGrafter"/>
</dbReference>
<dbReference type="InterPro" id="IPR022896">
    <property type="entry name" value="TrioseP_Isoase_bac/euk"/>
</dbReference>
<dbReference type="EMBL" id="AGSI01000016">
    <property type="protein sequence ID" value="EIE20135.1"/>
    <property type="molecule type" value="Genomic_DNA"/>
</dbReference>
<organism evidence="5 6">
    <name type="scientific">Coccomyxa subellipsoidea (strain C-169)</name>
    <name type="common">Green microalga</name>
    <dbReference type="NCBI Taxonomy" id="574566"/>
    <lineage>
        <taxon>Eukaryota</taxon>
        <taxon>Viridiplantae</taxon>
        <taxon>Chlorophyta</taxon>
        <taxon>core chlorophytes</taxon>
        <taxon>Trebouxiophyceae</taxon>
        <taxon>Trebouxiophyceae incertae sedis</taxon>
        <taxon>Coccomyxaceae</taxon>
        <taxon>Coccomyxa</taxon>
        <taxon>Coccomyxa subellipsoidea</taxon>
    </lineage>
</organism>
<dbReference type="FunFam" id="3.20.20.70:FF:000025">
    <property type="entry name" value="Triosephosphate isomerase"/>
    <property type="match status" value="1"/>
</dbReference>
<comment type="pathway">
    <text evidence="4">Carbohydrate biosynthesis.</text>
</comment>
<dbReference type="NCBIfam" id="TIGR00419">
    <property type="entry name" value="tim"/>
    <property type="match status" value="1"/>
</dbReference>
<dbReference type="InterPro" id="IPR000652">
    <property type="entry name" value="Triosephosphate_isomerase"/>
</dbReference>
<accession>I0YP16</accession>
<dbReference type="SUPFAM" id="SSF51351">
    <property type="entry name" value="Triosephosphate isomerase (TIM)"/>
    <property type="match status" value="1"/>
</dbReference>
<dbReference type="CDD" id="cd00311">
    <property type="entry name" value="TIM"/>
    <property type="match status" value="1"/>
</dbReference>
<dbReference type="eggNOG" id="KOG1643">
    <property type="taxonomic scope" value="Eukaryota"/>
</dbReference>
<dbReference type="GeneID" id="17038111"/>
<keyword evidence="3 5" id="KW-0413">Isomerase</keyword>
<dbReference type="PROSITE" id="PS51440">
    <property type="entry name" value="TIM_2"/>
    <property type="match status" value="1"/>
</dbReference>
<dbReference type="RefSeq" id="XP_005644679.1">
    <property type="nucleotide sequence ID" value="XM_005644622.1"/>
</dbReference>
<reference evidence="5 6" key="1">
    <citation type="journal article" date="2012" name="Genome Biol.">
        <title>The genome of the polar eukaryotic microalga coccomyxa subellipsoidea reveals traits of cold adaptation.</title>
        <authorList>
            <person name="Blanc G."/>
            <person name="Agarkova I."/>
            <person name="Grimwood J."/>
            <person name="Kuo A."/>
            <person name="Brueggeman A."/>
            <person name="Dunigan D."/>
            <person name="Gurnon J."/>
            <person name="Ladunga I."/>
            <person name="Lindquist E."/>
            <person name="Lucas S."/>
            <person name="Pangilinan J."/>
            <person name="Proschold T."/>
            <person name="Salamov A."/>
            <person name="Schmutz J."/>
            <person name="Weeks D."/>
            <person name="Yamada T."/>
            <person name="Claverie J.M."/>
            <person name="Grigoriev I."/>
            <person name="Van Etten J."/>
            <person name="Lomsadze A."/>
            <person name="Borodovsky M."/>
        </authorList>
    </citation>
    <scope>NUCLEOTIDE SEQUENCE [LARGE SCALE GENOMIC DNA]</scope>
    <source>
        <strain evidence="5 6">C-169</strain>
    </source>
</reference>
<comment type="caution">
    <text evidence="5">The sequence shown here is derived from an EMBL/GenBank/DDBJ whole genome shotgun (WGS) entry which is preliminary data.</text>
</comment>
<dbReference type="GO" id="GO:0006096">
    <property type="term" value="P:glycolytic process"/>
    <property type="evidence" value="ECO:0007669"/>
    <property type="project" value="InterPro"/>
</dbReference>
<name>I0YP16_COCSC</name>
<evidence type="ECO:0000313" key="5">
    <source>
        <dbReference type="EMBL" id="EIE20135.1"/>
    </source>
</evidence>
<proteinExistence type="inferred from homology"/>
<dbReference type="GO" id="GO:0046166">
    <property type="term" value="P:glyceraldehyde-3-phosphate biosynthetic process"/>
    <property type="evidence" value="ECO:0007669"/>
    <property type="project" value="TreeGrafter"/>
</dbReference>
<evidence type="ECO:0000256" key="4">
    <source>
        <dbReference type="ARBA" id="ARBA00024331"/>
    </source>
</evidence>
<dbReference type="Proteomes" id="UP000007264">
    <property type="component" value="Unassembled WGS sequence"/>
</dbReference>
<dbReference type="KEGG" id="csl:COCSUDRAFT_30774"/>
<dbReference type="InterPro" id="IPR035990">
    <property type="entry name" value="TIM_sf"/>
</dbReference>
<sequence length="252" mass="26465">MGARKFFVGGNWKCNGTIKLVESLVETLNKGEIPDTDVVEVVVAPTAVHIPLVQSSLRKDFAIAAQNAWVKGSGAYTGELSAEILADLGLPWVILGHSERRSLIGESSELIADKTKYCLDKGLGVILCIGESLEEREAGKTFEVVAGQLAPVAGKISDWSKVVIAYEPVWAIGTGKVASPEQAQETHADIRGWLADKVSADVAASTRIIYGGSVSAGNSDTLATAADIDGFLVGGASLKPDFIKIINSATKA</sequence>
<dbReference type="OrthoDB" id="6715177at2759"/>
<dbReference type="GO" id="GO:0006094">
    <property type="term" value="P:gluconeogenesis"/>
    <property type="evidence" value="ECO:0007669"/>
    <property type="project" value="TreeGrafter"/>
</dbReference>
<dbReference type="InterPro" id="IPR013785">
    <property type="entry name" value="Aldolase_TIM"/>
</dbReference>
<dbReference type="PROSITE" id="PS00171">
    <property type="entry name" value="TIM_1"/>
    <property type="match status" value="1"/>
</dbReference>
<evidence type="ECO:0000256" key="3">
    <source>
        <dbReference type="ARBA" id="ARBA00023235"/>
    </source>
</evidence>
<evidence type="ECO:0000256" key="2">
    <source>
        <dbReference type="ARBA" id="ARBA00011738"/>
    </source>
</evidence>
<comment type="subunit">
    <text evidence="2">Homodimer.</text>
</comment>
<dbReference type="Gene3D" id="3.20.20.70">
    <property type="entry name" value="Aldolase class I"/>
    <property type="match status" value="1"/>
</dbReference>
<dbReference type="PANTHER" id="PTHR21139:SF2">
    <property type="entry name" value="TRIOSEPHOSPHATE ISOMERASE"/>
    <property type="match status" value="1"/>
</dbReference>
<gene>
    <name evidence="5" type="ORF">COCSUDRAFT_30774</name>
</gene>
<dbReference type="STRING" id="574566.I0YP16"/>
<protein>
    <submittedName>
        <fullName evidence="5">Triosephosphate isomerase</fullName>
    </submittedName>
</protein>
<dbReference type="GO" id="GO:0004807">
    <property type="term" value="F:triose-phosphate isomerase activity"/>
    <property type="evidence" value="ECO:0007669"/>
    <property type="project" value="InterPro"/>
</dbReference>
<comment type="similarity">
    <text evidence="1">Belongs to the triosephosphate isomerase family.</text>
</comment>
<evidence type="ECO:0000313" key="6">
    <source>
        <dbReference type="Proteomes" id="UP000007264"/>
    </source>
</evidence>
<dbReference type="Pfam" id="PF00121">
    <property type="entry name" value="TIM"/>
    <property type="match status" value="1"/>
</dbReference>
<evidence type="ECO:0000256" key="1">
    <source>
        <dbReference type="ARBA" id="ARBA00007422"/>
    </source>
</evidence>
<dbReference type="InterPro" id="IPR020861">
    <property type="entry name" value="Triosephosphate_isomerase_AS"/>
</dbReference>